<evidence type="ECO:0000313" key="2">
    <source>
        <dbReference type="Proteomes" id="UP000188268"/>
    </source>
</evidence>
<evidence type="ECO:0000313" key="1">
    <source>
        <dbReference type="EMBL" id="OMO94780.1"/>
    </source>
</evidence>
<sequence>MAEAVMKGHKQFSLGILLAPQGSRLKAQGKTQ</sequence>
<proteinExistence type="predicted"/>
<dbReference type="Gramene" id="OMO94780">
    <property type="protein sequence ID" value="OMO94780"/>
    <property type="gene ID" value="CCACVL1_05837"/>
</dbReference>
<dbReference type="EMBL" id="AWWV01007780">
    <property type="protein sequence ID" value="OMO94780.1"/>
    <property type="molecule type" value="Genomic_DNA"/>
</dbReference>
<reference evidence="1 2" key="1">
    <citation type="submission" date="2013-09" db="EMBL/GenBank/DDBJ databases">
        <title>Corchorus capsularis genome sequencing.</title>
        <authorList>
            <person name="Alam M."/>
            <person name="Haque M.S."/>
            <person name="Islam M.S."/>
            <person name="Emdad E.M."/>
            <person name="Islam M.M."/>
            <person name="Ahmed B."/>
            <person name="Halim A."/>
            <person name="Hossen Q.M.M."/>
            <person name="Hossain M.Z."/>
            <person name="Ahmed R."/>
            <person name="Khan M.M."/>
            <person name="Islam R."/>
            <person name="Rashid M.M."/>
            <person name="Khan S.A."/>
            <person name="Rahman M.S."/>
            <person name="Alam M."/>
        </authorList>
    </citation>
    <scope>NUCLEOTIDE SEQUENCE [LARGE SCALE GENOMIC DNA]</scope>
    <source>
        <strain evidence="2">cv. CVL-1</strain>
        <tissue evidence="1">Whole seedling</tissue>
    </source>
</reference>
<dbReference type="Proteomes" id="UP000188268">
    <property type="component" value="Unassembled WGS sequence"/>
</dbReference>
<comment type="caution">
    <text evidence="1">The sequence shown here is derived from an EMBL/GenBank/DDBJ whole genome shotgun (WGS) entry which is preliminary data.</text>
</comment>
<keyword evidence="2" id="KW-1185">Reference proteome</keyword>
<gene>
    <name evidence="1" type="ORF">CCACVL1_05837</name>
</gene>
<accession>A0A1R3JJ12</accession>
<dbReference type="AlphaFoldDB" id="A0A1R3JJ12"/>
<name>A0A1R3JJ12_COCAP</name>
<organism evidence="1 2">
    <name type="scientific">Corchorus capsularis</name>
    <name type="common">Jute</name>
    <dbReference type="NCBI Taxonomy" id="210143"/>
    <lineage>
        <taxon>Eukaryota</taxon>
        <taxon>Viridiplantae</taxon>
        <taxon>Streptophyta</taxon>
        <taxon>Embryophyta</taxon>
        <taxon>Tracheophyta</taxon>
        <taxon>Spermatophyta</taxon>
        <taxon>Magnoliopsida</taxon>
        <taxon>eudicotyledons</taxon>
        <taxon>Gunneridae</taxon>
        <taxon>Pentapetalae</taxon>
        <taxon>rosids</taxon>
        <taxon>malvids</taxon>
        <taxon>Malvales</taxon>
        <taxon>Malvaceae</taxon>
        <taxon>Grewioideae</taxon>
        <taxon>Apeibeae</taxon>
        <taxon>Corchorus</taxon>
    </lineage>
</organism>
<protein>
    <submittedName>
        <fullName evidence="1">Uncharacterized protein</fullName>
    </submittedName>
</protein>